<evidence type="ECO:0000313" key="2">
    <source>
        <dbReference type="Proteomes" id="UP000008952"/>
    </source>
</evidence>
<dbReference type="HOGENOM" id="CLU_3305363_0_0_5"/>
<evidence type="ECO:0000313" key="1">
    <source>
        <dbReference type="EMBL" id="EJF90773.1"/>
    </source>
</evidence>
<protein>
    <submittedName>
        <fullName evidence="1">Uncharacterized protein</fullName>
    </submittedName>
</protein>
<gene>
    <name evidence="1" type="ORF">ME5_00641</name>
</gene>
<comment type="caution">
    <text evidence="1">The sequence shown here is derived from an EMBL/GenBank/DDBJ whole genome shotgun (WGS) entry which is preliminary data.</text>
</comment>
<dbReference type="AlphaFoldDB" id="J0ZQ72"/>
<organism evidence="1 2">
    <name type="scientific">Bartonella tamiae Th239</name>
    <dbReference type="NCBI Taxonomy" id="1094558"/>
    <lineage>
        <taxon>Bacteria</taxon>
        <taxon>Pseudomonadati</taxon>
        <taxon>Pseudomonadota</taxon>
        <taxon>Alphaproteobacteria</taxon>
        <taxon>Hyphomicrobiales</taxon>
        <taxon>Bartonellaceae</taxon>
        <taxon>Bartonella</taxon>
    </lineage>
</organism>
<dbReference type="EMBL" id="AIMB01000006">
    <property type="protein sequence ID" value="EJF90773.1"/>
    <property type="molecule type" value="Genomic_DNA"/>
</dbReference>
<proteinExistence type="predicted"/>
<dbReference type="PATRIC" id="fig|1094558.3.peg.703"/>
<sequence length="39" mass="4617">MNQDCFLMSNNDIYKQADLHTYKQLITVQSVKFFAFTNV</sequence>
<keyword evidence="2" id="KW-1185">Reference proteome</keyword>
<reference evidence="1 2" key="1">
    <citation type="submission" date="2012-03" db="EMBL/GenBank/DDBJ databases">
        <title>The Genome Sequence of Bartonella tamiae Th239.</title>
        <authorList>
            <consortium name="The Broad Institute Genome Sequencing Platform"/>
            <consortium name="The Broad Institute Genome Sequencing Center for Infectious Disease"/>
            <person name="Feldgarden M."/>
            <person name="Kirby J."/>
            <person name="Kosoy M."/>
            <person name="Birtles R."/>
            <person name="Probert W.S."/>
            <person name="Chiaraviglio L."/>
            <person name="Young S.K."/>
            <person name="Zeng Q."/>
            <person name="Gargeya S."/>
            <person name="Fitzgerald M."/>
            <person name="Haas B."/>
            <person name="Abouelleil A."/>
            <person name="Alvarado L."/>
            <person name="Arachchi H.M."/>
            <person name="Berlin A."/>
            <person name="Chapman S.B."/>
            <person name="Gearin G."/>
            <person name="Goldberg J."/>
            <person name="Griggs A."/>
            <person name="Gujja S."/>
            <person name="Hansen M."/>
            <person name="Heiman D."/>
            <person name="Howarth C."/>
            <person name="Larimer J."/>
            <person name="Lui A."/>
            <person name="MacDonald P.J.P."/>
            <person name="McCowen C."/>
            <person name="Montmayeur A."/>
            <person name="Murphy C."/>
            <person name="Neiman D."/>
            <person name="Pearson M."/>
            <person name="Priest M."/>
            <person name="Roberts A."/>
            <person name="Saif S."/>
            <person name="Shea T."/>
            <person name="Sisk P."/>
            <person name="Stolte C."/>
            <person name="Sykes S."/>
            <person name="Wortman J."/>
            <person name="Nusbaum C."/>
            <person name="Birren B."/>
        </authorList>
    </citation>
    <scope>NUCLEOTIDE SEQUENCE [LARGE SCALE GENOMIC DNA]</scope>
    <source>
        <strain evidence="1 2">Th239</strain>
    </source>
</reference>
<name>J0ZQ72_9HYPH</name>
<accession>J0ZQ72</accession>
<dbReference type="Proteomes" id="UP000008952">
    <property type="component" value="Unassembled WGS sequence"/>
</dbReference>